<dbReference type="Proteomes" id="UP000032300">
    <property type="component" value="Chromosome"/>
</dbReference>
<reference evidence="3 4" key="2">
    <citation type="submission" date="2015-02" db="EMBL/GenBank/DDBJ databases">
        <title>The complete genome of Sphingomonas hengshuiensis sp. WHSC-8 isolated from soil of Hengshui Lake.</title>
        <authorList>
            <person name="Wei S."/>
            <person name="Guo J."/>
            <person name="Su C."/>
            <person name="Wu R."/>
            <person name="Zhang Z."/>
            <person name="Liang K."/>
            <person name="Li H."/>
            <person name="Wang T."/>
            <person name="Liu H."/>
            <person name="Zhang C."/>
            <person name="Li Z."/>
            <person name="Wang Q."/>
            <person name="Meng J."/>
        </authorList>
    </citation>
    <scope>NUCLEOTIDE SEQUENCE [LARGE SCALE GENOMIC DNA]</scope>
    <source>
        <strain evidence="3 4">WHSC-8</strain>
    </source>
</reference>
<evidence type="ECO:0000313" key="4">
    <source>
        <dbReference type="Proteomes" id="UP000032300"/>
    </source>
</evidence>
<accession>A0A7U5CUZ1</accession>
<dbReference type="GO" id="GO:0016811">
    <property type="term" value="F:hydrolase activity, acting on carbon-nitrogen (but not peptide) bonds, in linear amides"/>
    <property type="evidence" value="ECO:0007669"/>
    <property type="project" value="InterPro"/>
</dbReference>
<feature type="domain" description="Amidohydrolase 3" evidence="2">
    <location>
        <begin position="331"/>
        <end position="466"/>
    </location>
</feature>
<dbReference type="InterPro" id="IPR011059">
    <property type="entry name" value="Metal-dep_hydrolase_composite"/>
</dbReference>
<dbReference type="SUPFAM" id="SSF51556">
    <property type="entry name" value="Metallo-dependent hydrolases"/>
    <property type="match status" value="1"/>
</dbReference>
<keyword evidence="4" id="KW-1185">Reference proteome</keyword>
<dbReference type="SUPFAM" id="SSF51338">
    <property type="entry name" value="Composite domain of metallo-dependent hydrolases"/>
    <property type="match status" value="1"/>
</dbReference>
<keyword evidence="1" id="KW-0378">Hydrolase</keyword>
<name>A0A7U5CUZ1_9SPHN</name>
<dbReference type="InterPro" id="IPR013108">
    <property type="entry name" value="Amidohydro_3"/>
</dbReference>
<dbReference type="InterPro" id="IPR032466">
    <property type="entry name" value="Metal_Hydrolase"/>
</dbReference>
<dbReference type="EMBL" id="CP010836">
    <property type="protein sequence ID" value="AJP74249.1"/>
    <property type="molecule type" value="Genomic_DNA"/>
</dbReference>
<protein>
    <submittedName>
        <fullName evidence="3">D-aminoacylase</fullName>
    </submittedName>
</protein>
<dbReference type="AlphaFoldDB" id="A0A7U5CUZ1"/>
<dbReference type="InterPro" id="IPR023100">
    <property type="entry name" value="D-aminoacylase_insert_dom_sf"/>
</dbReference>
<dbReference type="Gene3D" id="3.30.1490.130">
    <property type="entry name" value="D-aminoacylase. Domain 3"/>
    <property type="match status" value="1"/>
</dbReference>
<dbReference type="KEGG" id="sphi:TS85_04295"/>
<dbReference type="CDD" id="cd01297">
    <property type="entry name" value="D-aminoacylase"/>
    <property type="match status" value="1"/>
</dbReference>
<feature type="domain" description="Amidohydrolase 3" evidence="2">
    <location>
        <begin position="49"/>
        <end position="236"/>
    </location>
</feature>
<evidence type="ECO:0000256" key="1">
    <source>
        <dbReference type="ARBA" id="ARBA00022801"/>
    </source>
</evidence>
<dbReference type="PANTHER" id="PTHR11113">
    <property type="entry name" value="N-ACETYLGLUCOSAMINE-6-PHOSPHATE DEACETYLASE"/>
    <property type="match status" value="1"/>
</dbReference>
<dbReference type="Pfam" id="PF07969">
    <property type="entry name" value="Amidohydro_3"/>
    <property type="match status" value="2"/>
</dbReference>
<reference evidence="3 4" key="1">
    <citation type="journal article" date="2015" name="Int. J. Syst. Evol. Microbiol.">
        <title>Sphingomonas hengshuiensis sp. nov., isolated from lake wetland.</title>
        <authorList>
            <person name="Wei S."/>
            <person name="Wang T."/>
            <person name="Liu H."/>
            <person name="Zhang C."/>
            <person name="Guo J."/>
            <person name="Wang Q."/>
            <person name="Liang K."/>
            <person name="Zhang Z."/>
        </authorList>
    </citation>
    <scope>NUCLEOTIDE SEQUENCE [LARGE SCALE GENOMIC DNA]</scope>
    <source>
        <strain evidence="3 4">WHSC-8</strain>
    </source>
</reference>
<gene>
    <name evidence="3" type="ORF">TS85_04295</name>
</gene>
<dbReference type="Gene3D" id="2.30.40.10">
    <property type="entry name" value="Urease, subunit C, domain 1"/>
    <property type="match status" value="1"/>
</dbReference>
<dbReference type="Gene3D" id="3.20.20.140">
    <property type="entry name" value="Metal-dependent hydrolases"/>
    <property type="match status" value="1"/>
</dbReference>
<organism evidence="3 4">
    <name type="scientific">Sphingomonas hengshuiensis</name>
    <dbReference type="NCBI Taxonomy" id="1609977"/>
    <lineage>
        <taxon>Bacteria</taxon>
        <taxon>Pseudomonadati</taxon>
        <taxon>Pseudomonadota</taxon>
        <taxon>Alphaproteobacteria</taxon>
        <taxon>Sphingomonadales</taxon>
        <taxon>Sphingomonadaceae</taxon>
        <taxon>Sphingomonas</taxon>
    </lineage>
</organism>
<evidence type="ECO:0000313" key="3">
    <source>
        <dbReference type="EMBL" id="AJP74249.1"/>
    </source>
</evidence>
<proteinExistence type="predicted"/>
<sequence>MIARHQADTLFRNVELVDGTGEAGFQGDLAVRGDRIAAIGALSSWYGIREIDGTGLTLSPGFIDAHTHDDRAVVGEPADMLCKVSQGVTTVIVGNCGVSLAPLVCTERPMAPLDLLGDAQWWTHASFASYADRLTSAPPPVNVLAFVGHMSLRAAVMGRDAVQPASESEVARMRDLLARSLAEGAAGFSTGLAYPASRQATTEEVIAIGQPLAAANGLYVTHLRDEGGKVVESIEEALAIGRAIGCPVVVSHLKCTLHENFGRSVETLACIDAAVDRQPVDFDVYPYAASSTALLVELLRDDLPVQVTWSLAEPAMAGRMLADIAREWGVDQRIAAGRLLPAGAVYYSMDEQDVRRILAHPRSMIGSDGLPHDVRPHPRLWGTFPRVLGHYARDAGLFTLEAAVAKMTGLPAQVFGLVDRGVLRVGAFADLALFDRARIIDRATFADPIRKADGVVEVWVNGHSTYAGEQDGVHASAGRLLRRDRDQASRA</sequence>
<evidence type="ECO:0000259" key="2">
    <source>
        <dbReference type="Pfam" id="PF07969"/>
    </source>
</evidence>